<dbReference type="GO" id="GO:0046872">
    <property type="term" value="F:metal ion binding"/>
    <property type="evidence" value="ECO:0007669"/>
    <property type="project" value="InterPro"/>
</dbReference>
<dbReference type="InterPro" id="IPR007863">
    <property type="entry name" value="Peptidase_M16_C"/>
</dbReference>
<evidence type="ECO:0000256" key="1">
    <source>
        <dbReference type="ARBA" id="ARBA00007261"/>
    </source>
</evidence>
<dbReference type="Proteomes" id="UP000294980">
    <property type="component" value="Unassembled WGS sequence"/>
</dbReference>
<protein>
    <submittedName>
        <fullName evidence="6">Putative Zn-dependent peptidase</fullName>
    </submittedName>
</protein>
<reference evidence="6 7" key="1">
    <citation type="submission" date="2019-03" db="EMBL/GenBank/DDBJ databases">
        <title>Genomic Encyclopedia of Type Strains, Phase IV (KMG-IV): sequencing the most valuable type-strain genomes for metagenomic binning, comparative biology and taxonomic classification.</title>
        <authorList>
            <person name="Goeker M."/>
        </authorList>
    </citation>
    <scope>NUCLEOTIDE SEQUENCE [LARGE SCALE GENOMIC DNA]</scope>
    <source>
        <strain evidence="6 7">DSM 23344</strain>
    </source>
</reference>
<comment type="similarity">
    <text evidence="1">Belongs to the peptidase M16 family.</text>
</comment>
<feature type="transmembrane region" description="Helical" evidence="3">
    <location>
        <begin position="20"/>
        <end position="39"/>
    </location>
</feature>
<dbReference type="Gene3D" id="3.30.830.10">
    <property type="entry name" value="Metalloenzyme, LuxS/M16 peptidase-like"/>
    <property type="match status" value="3"/>
</dbReference>
<feature type="domain" description="Peptidase M16 C-terminal" evidence="5">
    <location>
        <begin position="279"/>
        <end position="454"/>
    </location>
</feature>
<dbReference type="PANTHER" id="PTHR11851:SF49">
    <property type="entry name" value="MITOCHONDRIAL-PROCESSING PEPTIDASE SUBUNIT ALPHA"/>
    <property type="match status" value="1"/>
</dbReference>
<comment type="caution">
    <text evidence="6">The sequence shown here is derived from an EMBL/GenBank/DDBJ whole genome shotgun (WGS) entry which is preliminary data.</text>
</comment>
<name>A0A4R2L0M8_9GAMM</name>
<proteinExistence type="inferred from homology"/>
<accession>A0A4R2L0M8</accession>
<dbReference type="Pfam" id="PF00675">
    <property type="entry name" value="Peptidase_M16"/>
    <property type="match status" value="1"/>
</dbReference>
<evidence type="ECO:0000259" key="4">
    <source>
        <dbReference type="Pfam" id="PF00675"/>
    </source>
</evidence>
<dbReference type="RefSeq" id="WP_240624248.1">
    <property type="nucleotide sequence ID" value="NZ_QQSW01000003.1"/>
</dbReference>
<dbReference type="EMBL" id="SLWX01000005">
    <property type="protein sequence ID" value="TCO76088.1"/>
    <property type="molecule type" value="Genomic_DNA"/>
</dbReference>
<feature type="domain" description="Peptidase M16 N-terminal" evidence="4">
    <location>
        <begin position="62"/>
        <end position="103"/>
    </location>
</feature>
<dbReference type="SUPFAM" id="SSF63411">
    <property type="entry name" value="LuxS/MPP-like metallohydrolase"/>
    <property type="match status" value="2"/>
</dbReference>
<dbReference type="AlphaFoldDB" id="A0A4R2L0M8"/>
<evidence type="ECO:0000313" key="7">
    <source>
        <dbReference type="Proteomes" id="UP000294980"/>
    </source>
</evidence>
<sequence>MTHLTASDEPAVIPRFLSGWFPALLVAGATALFVGVANADSRYDLPIREHVFDNGLRLLVLERPGDPRVAAKIFTDMGAIHETPGRLGAAHFQEHLMFKGTPTLGTTDWGQEQPIRERMKAVEAALIEEKNRARNVIRQRGAIDSYQHQAETPRMAELRAQLAALEAESTKYRLGGAPNRWYQAFGGTNLTATTEQEYMKFDINLPVERIDLFFRVEADRMVNTVFREFEQERMILVEQRLGDLNSPSTPYYEQMSAMTGLIHPVFWPEGYMTDFFEYTRTSQRDLYEEYFVVNNSTIVLIGGVSLEAMIPRVEHYFGWMEAAPEPTRTPAVEPRPAAERRLVYRNDDIEPRVEHRYLIPGVGHPDRPAFDVLGRIASARLSAAASEEGIGARVNVNTRVIHTDRFGVPATINFELILDNEAQLADAETLLASTLDSLTQAPTREEVARAQKALRADWYRTARDASALAFEIGHFQTMDRWQTLQGYLEARDTTTASDIARLGERYFIDDNRTVGIARSRSNPTHAEAMR</sequence>
<evidence type="ECO:0000259" key="5">
    <source>
        <dbReference type="Pfam" id="PF05193"/>
    </source>
</evidence>
<dbReference type="PANTHER" id="PTHR11851">
    <property type="entry name" value="METALLOPROTEASE"/>
    <property type="match status" value="1"/>
</dbReference>
<dbReference type="InterPro" id="IPR011765">
    <property type="entry name" value="Pept_M16_N"/>
</dbReference>
<evidence type="ECO:0000256" key="3">
    <source>
        <dbReference type="SAM" id="Phobius"/>
    </source>
</evidence>
<gene>
    <name evidence="6" type="ORF">EV688_10548</name>
</gene>
<evidence type="ECO:0000313" key="6">
    <source>
        <dbReference type="EMBL" id="TCO76088.1"/>
    </source>
</evidence>
<keyword evidence="2" id="KW-0175">Coiled coil</keyword>
<keyword evidence="7" id="KW-1185">Reference proteome</keyword>
<organism evidence="6 7">
    <name type="scientific">Chromatocurvus halotolerans</name>
    <dbReference type="NCBI Taxonomy" id="1132028"/>
    <lineage>
        <taxon>Bacteria</taxon>
        <taxon>Pseudomonadati</taxon>
        <taxon>Pseudomonadota</taxon>
        <taxon>Gammaproteobacteria</taxon>
        <taxon>Cellvibrionales</taxon>
        <taxon>Halieaceae</taxon>
        <taxon>Chromatocurvus</taxon>
    </lineage>
</organism>
<keyword evidence="3" id="KW-1133">Transmembrane helix</keyword>
<dbReference type="Pfam" id="PF05193">
    <property type="entry name" value="Peptidase_M16_C"/>
    <property type="match status" value="1"/>
</dbReference>
<dbReference type="InterPro" id="IPR011249">
    <property type="entry name" value="Metalloenz_LuxS/M16"/>
</dbReference>
<evidence type="ECO:0000256" key="2">
    <source>
        <dbReference type="SAM" id="Coils"/>
    </source>
</evidence>
<dbReference type="InterPro" id="IPR050361">
    <property type="entry name" value="MPP/UQCRC_Complex"/>
</dbReference>
<keyword evidence="3" id="KW-0472">Membrane</keyword>
<keyword evidence="3" id="KW-0812">Transmembrane</keyword>
<feature type="coiled-coil region" evidence="2">
    <location>
        <begin position="119"/>
        <end position="175"/>
    </location>
</feature>